<dbReference type="EMBL" id="MCFN01000031">
    <property type="protein sequence ID" value="OXB67751.1"/>
    <property type="molecule type" value="Genomic_DNA"/>
</dbReference>
<evidence type="ECO:0000256" key="1">
    <source>
        <dbReference type="ARBA" id="ARBA00029457"/>
    </source>
</evidence>
<dbReference type="Pfam" id="PF20721">
    <property type="entry name" value="C19orf12"/>
    <property type="match status" value="3"/>
</dbReference>
<feature type="chain" id="PRO_5012059081" evidence="2">
    <location>
        <begin position="23"/>
        <end position="680"/>
    </location>
</feature>
<name>A0A226NJN6_CALSU</name>
<accession>A0A226NJN6</accession>
<dbReference type="OrthoDB" id="10045006at2759"/>
<dbReference type="InterPro" id="IPR005137">
    <property type="entry name" value="BtpA"/>
</dbReference>
<dbReference type="CDD" id="cd04722">
    <property type="entry name" value="TIM_phosphate_binding"/>
    <property type="match status" value="1"/>
</dbReference>
<gene>
    <name evidence="3" type="ORF">ASZ78_010353</name>
</gene>
<comment type="similarity">
    <text evidence="1">Belongs to the C19orf12 family.</text>
</comment>
<proteinExistence type="inferred from homology"/>
<organism evidence="3 4">
    <name type="scientific">Callipepla squamata</name>
    <name type="common">Scaled quail</name>
    <dbReference type="NCBI Taxonomy" id="9009"/>
    <lineage>
        <taxon>Eukaryota</taxon>
        <taxon>Metazoa</taxon>
        <taxon>Chordata</taxon>
        <taxon>Craniata</taxon>
        <taxon>Vertebrata</taxon>
        <taxon>Euteleostomi</taxon>
        <taxon>Archelosauria</taxon>
        <taxon>Archosauria</taxon>
        <taxon>Dinosauria</taxon>
        <taxon>Saurischia</taxon>
        <taxon>Theropoda</taxon>
        <taxon>Coelurosauria</taxon>
        <taxon>Aves</taxon>
        <taxon>Neognathae</taxon>
        <taxon>Galloanserae</taxon>
        <taxon>Galliformes</taxon>
        <taxon>Odontophoridae</taxon>
        <taxon>Callipepla</taxon>
    </lineage>
</organism>
<dbReference type="AlphaFoldDB" id="A0A226NJN6"/>
<dbReference type="Proteomes" id="UP000198323">
    <property type="component" value="Unassembled WGS sequence"/>
</dbReference>
<dbReference type="STRING" id="9009.A0A226NJN6"/>
<evidence type="ECO:0000313" key="3">
    <source>
        <dbReference type="EMBL" id="OXB67751.1"/>
    </source>
</evidence>
<sequence length="680" mass="72044">MARPRLFGRLRAAVLGVVHVGALPGTPRSSLPLAQIIDQACQEAEAYKDAGVDGLIVENMHDRPYTPCPGPEVTAAMTAVGTAVRRLCPHLALGVQVLCAANQQATAVALAAGLDFIRVEGFVFSHVADEGIINACAGSLLRYRKQIGAENIQIFADIKKKHSAHALTADISVAETASAAELFLADGVVLTGTATGLPADPGELREVQDAVKIPVLIGSGVTLENVKNYLDANALIIGSYFKKEGYWANGVDPDRLKKFMEHIRLYPGKMPIHVDQMMQLLCHVSQEKGMTAAVKHSGRGALLAGATAFVGGLVGGPPGIAVGGALGGLLGAWMTSGQFKPVPQILMELPPAEQQKLYDEAITIVRSLDWTDVAQLTALVMGSGHLQQQMAGVVINYLTRELSAEIKMPIRVDQMMQLLCHVSRKKGMKAAVKRSFRGGMVTVTSALIGGLLGGPPGIAVGGALGGLLGAWMSGPEFKPVPQILMELPPPEQQKLYIEAIAVLKSLDWSDFARLTAVVMSSDLLQLQLAKIVERPYPGKMPIRVDQMMQLLCHVSREKGMTAAVKHSGRGALLAGVTAFVGGLVGGPPGIAVGGALGGLLGAWMTSGQFKPVPQILMELPPAEQQKLYKEAMAIVKGLNCADIFQLTVFVMGSGHLQQQMAGVVINYLTRELSAEIKYGK</sequence>
<protein>
    <submittedName>
        <fullName evidence="3">Uncharacterized protein</fullName>
    </submittedName>
</protein>
<comment type="caution">
    <text evidence="3">The sequence shown here is derived from an EMBL/GenBank/DDBJ whole genome shotgun (WGS) entry which is preliminary data.</text>
</comment>
<dbReference type="SUPFAM" id="SSF51366">
    <property type="entry name" value="Ribulose-phoshate binding barrel"/>
    <property type="match status" value="1"/>
</dbReference>
<evidence type="ECO:0000313" key="4">
    <source>
        <dbReference type="Proteomes" id="UP000198323"/>
    </source>
</evidence>
<dbReference type="PANTHER" id="PTHR31493">
    <property type="entry name" value="NAZO FAMILY MEMBER"/>
    <property type="match status" value="1"/>
</dbReference>
<feature type="signal peptide" evidence="2">
    <location>
        <begin position="1"/>
        <end position="22"/>
    </location>
</feature>
<evidence type="ECO:0000256" key="2">
    <source>
        <dbReference type="SAM" id="SignalP"/>
    </source>
</evidence>
<dbReference type="Gene3D" id="3.20.20.70">
    <property type="entry name" value="Aldolase class I"/>
    <property type="match status" value="1"/>
</dbReference>
<reference evidence="3 4" key="1">
    <citation type="submission" date="2016-07" db="EMBL/GenBank/DDBJ databases">
        <title>Disparate Historic Effective Population Sizes Predicted by Modern Levels of Genome Diversity for the Scaled Quail (Callipepla squamata) and the Northern Bobwhite (Colinus virginianus): Inferences from First and Second Generation Draft Genome Assemblies for Sympatric New World Quail.</title>
        <authorList>
            <person name="Oldeschulte D.L."/>
            <person name="Halley Y.A."/>
            <person name="Bhattarai E.K."/>
            <person name="Brashear W.A."/>
            <person name="Hill J."/>
            <person name="Metz R.P."/>
            <person name="Johnson C.D."/>
            <person name="Rollins D."/>
            <person name="Peterson M.J."/>
            <person name="Bickhart D.M."/>
            <person name="Decker J.E."/>
            <person name="Seabury C.M."/>
        </authorList>
    </citation>
    <scope>NUCLEOTIDE SEQUENCE [LARGE SCALE GENOMIC DNA]</scope>
    <source>
        <strain evidence="3 4">Texas</strain>
        <tissue evidence="3">Leg muscle</tissue>
    </source>
</reference>
<dbReference type="InterPro" id="IPR033369">
    <property type="entry name" value="C19orf12"/>
</dbReference>
<dbReference type="InterPro" id="IPR013785">
    <property type="entry name" value="Aldolase_TIM"/>
</dbReference>
<dbReference type="Pfam" id="PF03437">
    <property type="entry name" value="BtpA"/>
    <property type="match status" value="1"/>
</dbReference>
<keyword evidence="4" id="KW-1185">Reference proteome</keyword>
<dbReference type="NCBIfam" id="TIGR00259">
    <property type="entry name" value="thylakoid_BtpA"/>
    <property type="match status" value="1"/>
</dbReference>
<dbReference type="InterPro" id="IPR011060">
    <property type="entry name" value="RibuloseP-bd_barrel"/>
</dbReference>
<keyword evidence="2" id="KW-0732">Signal</keyword>
<dbReference type="PANTHER" id="PTHR31493:SF1">
    <property type="entry name" value="PROTEIN C19ORF12"/>
    <property type="match status" value="1"/>
</dbReference>